<feature type="compositionally biased region" description="Polar residues" evidence="1">
    <location>
        <begin position="80"/>
        <end position="97"/>
    </location>
</feature>
<keyword evidence="3" id="KW-1185">Reference proteome</keyword>
<evidence type="ECO:0000256" key="1">
    <source>
        <dbReference type="SAM" id="MobiDB-lite"/>
    </source>
</evidence>
<reference evidence="3" key="1">
    <citation type="submission" date="2019-07" db="EMBL/GenBank/DDBJ databases">
        <title>Arthrobacter KR32 sp. nov., isolated from mountain cheese made of cows milk.</title>
        <authorList>
            <person name="Flegler A."/>
        </authorList>
    </citation>
    <scope>NUCLEOTIDE SEQUENCE [LARGE SCALE GENOMIC DNA]</scope>
    <source>
        <strain evidence="3">KR32</strain>
    </source>
</reference>
<dbReference type="AlphaFoldDB" id="A0A7X1NSI9"/>
<proteinExistence type="predicted"/>
<feature type="region of interest" description="Disordered" evidence="1">
    <location>
        <begin position="76"/>
        <end position="97"/>
    </location>
</feature>
<dbReference type="Proteomes" id="UP000326464">
    <property type="component" value="Unassembled WGS sequence"/>
</dbReference>
<organism evidence="2 3">
    <name type="scientific">Arthrobacter bussei</name>
    <dbReference type="NCBI Taxonomy" id="2594179"/>
    <lineage>
        <taxon>Bacteria</taxon>
        <taxon>Bacillati</taxon>
        <taxon>Actinomycetota</taxon>
        <taxon>Actinomycetes</taxon>
        <taxon>Micrococcales</taxon>
        <taxon>Micrococcaceae</taxon>
        <taxon>Arthrobacter</taxon>
    </lineage>
</organism>
<accession>A0A7X1NSI9</accession>
<protein>
    <submittedName>
        <fullName evidence="2">Uncharacterized protein</fullName>
    </submittedName>
</protein>
<evidence type="ECO:0000313" key="3">
    <source>
        <dbReference type="Proteomes" id="UP000326464"/>
    </source>
</evidence>
<name>A0A7X1NSI9_9MICC</name>
<sequence length="97" mass="10126">MLGFLDEQEGTNALGPLSTEAPAIAVYVGCRGTGTVDVQASSLGSFTAPCQVDPEGEGLRNVFDTRSIEGEFSVEVEGETGQQWAISITETTQDTPG</sequence>
<dbReference type="EMBL" id="VJXX01000008">
    <property type="protein sequence ID" value="MPY12239.1"/>
    <property type="molecule type" value="Genomic_DNA"/>
</dbReference>
<evidence type="ECO:0000313" key="2">
    <source>
        <dbReference type="EMBL" id="MPY12239.1"/>
    </source>
</evidence>
<gene>
    <name evidence="2" type="ORF">FNH21_16220</name>
</gene>
<comment type="caution">
    <text evidence="2">The sequence shown here is derived from an EMBL/GenBank/DDBJ whole genome shotgun (WGS) entry which is preliminary data.</text>
</comment>
<dbReference type="RefSeq" id="WP_152817101.1">
    <property type="nucleotide sequence ID" value="NZ_VJXX01000008.1"/>
</dbReference>